<feature type="transmembrane region" description="Helical" evidence="14">
    <location>
        <begin position="1583"/>
        <end position="1601"/>
    </location>
</feature>
<dbReference type="Pfam" id="PF00520">
    <property type="entry name" value="Ion_trans"/>
    <property type="match status" value="4"/>
</dbReference>
<dbReference type="GO" id="GO:0005891">
    <property type="term" value="C:voltage-gated calcium channel complex"/>
    <property type="evidence" value="ECO:0007669"/>
    <property type="project" value="TreeGrafter"/>
</dbReference>
<reference evidence="16" key="1">
    <citation type="submission" date="2021-01" db="EMBL/GenBank/DDBJ databases">
        <authorList>
            <consortium name="Genoscope - CEA"/>
            <person name="William W."/>
        </authorList>
    </citation>
    <scope>NUCLEOTIDE SEQUENCE</scope>
</reference>
<feature type="domain" description="Ion transport" evidence="15">
    <location>
        <begin position="218"/>
        <end position="465"/>
    </location>
</feature>
<feature type="compositionally biased region" description="Basic and acidic residues" evidence="13">
    <location>
        <begin position="1"/>
        <end position="14"/>
    </location>
</feature>
<accession>A0A8S1N2H0</accession>
<feature type="domain" description="Ion transport" evidence="15">
    <location>
        <begin position="1519"/>
        <end position="1770"/>
    </location>
</feature>
<evidence type="ECO:0000256" key="9">
    <source>
        <dbReference type="ARBA" id="ARBA00023065"/>
    </source>
</evidence>
<feature type="domain" description="Ion transport" evidence="15">
    <location>
        <begin position="1210"/>
        <end position="1468"/>
    </location>
</feature>
<evidence type="ECO:0000256" key="3">
    <source>
        <dbReference type="ARBA" id="ARBA00022568"/>
    </source>
</evidence>
<keyword evidence="4" id="KW-0107">Calcium channel</keyword>
<feature type="transmembrane region" description="Helical" evidence="14">
    <location>
        <begin position="870"/>
        <end position="888"/>
    </location>
</feature>
<dbReference type="FunFam" id="1.10.287.70:FF:000166">
    <property type="entry name" value="Voltage-gated Ca2+ channel, alpha subunit"/>
    <property type="match status" value="1"/>
</dbReference>
<evidence type="ECO:0000256" key="14">
    <source>
        <dbReference type="SAM" id="Phobius"/>
    </source>
</evidence>
<evidence type="ECO:0000256" key="5">
    <source>
        <dbReference type="ARBA" id="ARBA00022692"/>
    </source>
</evidence>
<evidence type="ECO:0000256" key="7">
    <source>
        <dbReference type="ARBA" id="ARBA00022882"/>
    </source>
</evidence>
<dbReference type="EMBL" id="CAJJDM010000067">
    <property type="protein sequence ID" value="CAD8081174.1"/>
    <property type="molecule type" value="Genomic_DNA"/>
</dbReference>
<name>A0A8S1N2H0_PARPR</name>
<keyword evidence="5 14" id="KW-0812">Transmembrane</keyword>
<evidence type="ECO:0000313" key="16">
    <source>
        <dbReference type="EMBL" id="CAD8081174.1"/>
    </source>
</evidence>
<keyword evidence="12" id="KW-0407">Ion channel</keyword>
<evidence type="ECO:0000313" key="17">
    <source>
        <dbReference type="Proteomes" id="UP000688137"/>
    </source>
</evidence>
<evidence type="ECO:0000256" key="8">
    <source>
        <dbReference type="ARBA" id="ARBA00022989"/>
    </source>
</evidence>
<dbReference type="FunFam" id="1.10.287.70:FF:000117">
    <property type="entry name" value="Voltage-gated Ca2+ channel, alpha subunit"/>
    <property type="match status" value="1"/>
</dbReference>
<dbReference type="InterPro" id="IPR005821">
    <property type="entry name" value="Ion_trans_dom"/>
</dbReference>
<evidence type="ECO:0000256" key="1">
    <source>
        <dbReference type="ARBA" id="ARBA00004141"/>
    </source>
</evidence>
<dbReference type="Proteomes" id="UP000688137">
    <property type="component" value="Unassembled WGS sequence"/>
</dbReference>
<dbReference type="FunFam" id="1.20.120.350:FF:000087">
    <property type="entry name" value="Uncharacterized protein"/>
    <property type="match status" value="1"/>
</dbReference>
<dbReference type="PANTHER" id="PTHR45628:SF7">
    <property type="entry name" value="VOLTAGE-DEPENDENT CALCIUM CHANNEL TYPE A SUBUNIT ALPHA-1"/>
    <property type="match status" value="1"/>
</dbReference>
<evidence type="ECO:0000256" key="11">
    <source>
        <dbReference type="ARBA" id="ARBA00023180"/>
    </source>
</evidence>
<feature type="transmembrane region" description="Helical" evidence="14">
    <location>
        <begin position="1248"/>
        <end position="1267"/>
    </location>
</feature>
<keyword evidence="9" id="KW-0406">Ion transport</keyword>
<feature type="compositionally biased region" description="Polar residues" evidence="13">
    <location>
        <begin position="27"/>
        <end position="41"/>
    </location>
</feature>
<feature type="transmembrane region" description="Helical" evidence="14">
    <location>
        <begin position="330"/>
        <end position="354"/>
    </location>
</feature>
<protein>
    <recommendedName>
        <fullName evidence="15">Ion transport domain-containing protein</fullName>
    </recommendedName>
</protein>
<evidence type="ECO:0000256" key="13">
    <source>
        <dbReference type="SAM" id="MobiDB-lite"/>
    </source>
</evidence>
<feature type="transmembrane region" description="Helical" evidence="14">
    <location>
        <begin position="900"/>
        <end position="919"/>
    </location>
</feature>
<feature type="transmembrane region" description="Helical" evidence="14">
    <location>
        <begin position="258"/>
        <end position="280"/>
    </location>
</feature>
<feature type="transmembrane region" description="Helical" evidence="14">
    <location>
        <begin position="1517"/>
        <end position="1538"/>
    </location>
</feature>
<feature type="transmembrane region" description="Helical" evidence="14">
    <location>
        <begin position="990"/>
        <end position="1012"/>
    </location>
</feature>
<dbReference type="GO" id="GO:0008331">
    <property type="term" value="F:high voltage-gated calcium channel activity"/>
    <property type="evidence" value="ECO:0007669"/>
    <property type="project" value="TreeGrafter"/>
</dbReference>
<comment type="caution">
    <text evidence="16">The sequence shown here is derived from an EMBL/GenBank/DDBJ whole genome shotgun (WGS) entry which is preliminary data.</text>
</comment>
<dbReference type="PANTHER" id="PTHR45628">
    <property type="entry name" value="VOLTAGE-DEPENDENT CALCIUM CHANNEL TYPE A SUBUNIT ALPHA-1"/>
    <property type="match status" value="1"/>
</dbReference>
<feature type="transmembrane region" description="Helical" evidence="14">
    <location>
        <begin position="1438"/>
        <end position="1464"/>
    </location>
</feature>
<dbReference type="GO" id="GO:0098703">
    <property type="term" value="P:calcium ion import across plasma membrane"/>
    <property type="evidence" value="ECO:0007669"/>
    <property type="project" value="TreeGrafter"/>
</dbReference>
<keyword evidence="7" id="KW-0851">Voltage-gated channel</keyword>
<feature type="transmembrane region" description="Helical" evidence="14">
    <location>
        <begin position="220"/>
        <end position="237"/>
    </location>
</feature>
<dbReference type="InterPro" id="IPR050599">
    <property type="entry name" value="VDCC_alpha-1_subunit"/>
</dbReference>
<evidence type="ECO:0000256" key="12">
    <source>
        <dbReference type="ARBA" id="ARBA00023303"/>
    </source>
</evidence>
<organism evidence="16 17">
    <name type="scientific">Paramecium primaurelia</name>
    <dbReference type="NCBI Taxonomy" id="5886"/>
    <lineage>
        <taxon>Eukaryota</taxon>
        <taxon>Sar</taxon>
        <taxon>Alveolata</taxon>
        <taxon>Ciliophora</taxon>
        <taxon>Intramacronucleata</taxon>
        <taxon>Oligohymenophorea</taxon>
        <taxon>Peniculida</taxon>
        <taxon>Parameciidae</taxon>
        <taxon>Paramecium</taxon>
    </lineage>
</organism>
<sequence length="2066" mass="246282">MLRNEVQTDRRNSELDDQFGIQKKNDLNSPDITPNQNQQQGEIRNIQLINQESKKPDGDQASSFSIGQNDSIYFENMAHESQILENELTNQFNQFQFNDSYDSIQYLQNSSSENFDDDDDDDDVYEYDEYEQTNNTIQTLNDPIGFYDRNIIIKYKKKYKRNPIYDPYPLIWESKQDIKWVIKDFKLYWDGYPFTKIRKTIVLFLRIINISFYKIISHRLFTLFVLGSIILNIVFFIQSQDDNLTQDVQDDLKRKKKIILYLFIGENVLKLIGLGLFKYILDLQNLFDVIILVLFLLHFNYPEIMVVDFSTARLFRLLTFMSIFSKRLKIMLIAVKHSILEALLIVIIFSYFFALFGQHLFKGLFQYHCYIAEEGIQTKEKCGYNLQCKEHELICAKSFNNPNVPTNFDDIFYSYEQVVRVMIFNDWTEPLYFSMLSFHDFTVIYYILIIFIIGIFGANLIIAALKIYYSQKLEENELKDIKENSKNEETLLNFKIIKNYQIDKFLNNKLQACVNNYCNQPITFNDKYYTFCLSARQTREQKEIYNRKRRIKSETSNIYNLFENFTISKILLSDQNKEYFMQKLYSNQGLNRDYFKAFYIQTFKQNPLYSWRIVIKKNYVFTSTSENDIISTYKQKNKQLEKKRDFEFIRKFALKHYYFIKKSEYSLIKQENPLSQTRKDNIETKGLSYRKIKFPIKLKPKKLQNSLQGEFKNNVNNQQLILKQNNESPSYHQNPESILNQNEAEKLIRNNISVDTKNKNTIKVNYKECDYIEISYKINRQIPSLQIQPLDYENIYGRFRMDECKQQIIYKHNWSGEEVMLQKNSVQLKKKVFKQLNNQDTAIQLKNIRNFFIWIQRYAMIIVKNKFAKVLFDSVVLINIVLLSLIGYVDEQKIKKINYLFLLILIVEQCLKLLQLGIVRFCSKSTNIIDTIVLTCSFIASIKFKENFQEKNLYLDLLSSLQTLLVYRIIKYNQFAVKIANITKKSLPSFFNLILLMVTLIFIFAFIGMNLYKNKFPLNTDLGLSSSFDDIQVAFLTVFIRATNDDWIGMMIMGSQYSYVIPTMFYGVILVYVLNLMTIRSILAIILNAFSTFQNKDKEILLMINIKWILKYLKIQEIQIQQPISSEQKQQCIIENKILNKKLNRNYQNNRFEKKNGQIETIEKLENKQFENVKFFKNNESQFSLFIFSQQNQFRKFCYRFINYSIYIHFIQMIFVISLINMCYYTYYDDYHNHENHKYQVISDNIELIINIILLIDSILKIISLGFTQEKGAFTSEFWRLIDFIYQLFYFANCIFDYSSFKYIKILKYTRPFRFLQLFEELQYINSAISKSIVDLKNILFIQLMVWLFFAIFGVIIYKDKMGYCEHPLNFGVNKEQCIKENNPWIIHLYNFDNLGNAMLTLFRISACDKWVYICQVCLNSRSEDLGPILYGNRWITFIYFILFILVGVLFFMGLFAGILFTNFQTYKNILQKQILTKDQQLFADVTKIILMEVPNYSDPPKNFFRRLASNIIKQQSYVRFILLTILFNTVILTFYYDSATIEILQKLEYIYQLLTCFLILDAYLKILAFGLKRYWGFCWRKIEFFLSFIALVDLLMYLSFDWTKYYYYYTIHDNYFIWVRLAFALRNLRTLLIIQQFKGLKILIRILNYSASFLFQILCFLISILLFYGYIGCEFFGKVEKGEYINEYMNFSNIGKALIVLFKACTKNNWVKVMIDVSDRNQYCIKHESEQCGVSWIFASTYFYSFLLLSSFVAFNLFITALIDEFKQFFHSEKSVLQTYIENIDSFRTVWCKYSSETKGKQMHSKHLAKFLLELGPPLGSPIGDNIWDAAQSASNFKIRTDQNGYIHFQQILYETIRFVYRNQIFRTGTHESIQAIKQIDKDIRFRLHFKQIDNLDQREQIYDKMHIKGNLNILQDYLYLLMVYKTLRAYAKKKIANIQNNIPSPNSFQKKSFDSDSEEDRDFNDMNQQIEDCQHQASFEQDNDEQFIQLEANKCQHACNFKNSQETEQKNLQNQILESSNINENNKRNMTDSQVDFEQQINGFQVITKKNHIITESHNLYDEK</sequence>
<feature type="transmembrane region" description="Helical" evidence="14">
    <location>
        <begin position="443"/>
        <end position="469"/>
    </location>
</feature>
<dbReference type="FunFam" id="1.20.120.350:FF:000082">
    <property type="entry name" value="Uncharacterized protein"/>
    <property type="match status" value="1"/>
</dbReference>
<gene>
    <name evidence="16" type="ORF">PPRIM_AZ9-3.1.T0650088</name>
</gene>
<evidence type="ECO:0000256" key="6">
    <source>
        <dbReference type="ARBA" id="ARBA00022837"/>
    </source>
</evidence>
<feature type="region of interest" description="Disordered" evidence="13">
    <location>
        <begin position="1"/>
        <end position="41"/>
    </location>
</feature>
<feature type="transmembrane region" description="Helical" evidence="14">
    <location>
        <begin position="1550"/>
        <end position="1571"/>
    </location>
</feature>
<feature type="transmembrane region" description="Helical" evidence="14">
    <location>
        <begin position="286"/>
        <end position="309"/>
    </location>
</feature>
<proteinExistence type="predicted"/>
<evidence type="ECO:0000259" key="15">
    <source>
        <dbReference type="Pfam" id="PF00520"/>
    </source>
</evidence>
<dbReference type="FunFam" id="1.20.120.350:FF:000093">
    <property type="entry name" value="Uncharacterized protein"/>
    <property type="match status" value="1"/>
</dbReference>
<evidence type="ECO:0000256" key="4">
    <source>
        <dbReference type="ARBA" id="ARBA00022673"/>
    </source>
</evidence>
<feature type="transmembrane region" description="Helical" evidence="14">
    <location>
        <begin position="1339"/>
        <end position="1358"/>
    </location>
</feature>
<keyword evidence="10 14" id="KW-0472">Membrane</keyword>
<feature type="transmembrane region" description="Helical" evidence="14">
    <location>
        <begin position="1647"/>
        <end position="1672"/>
    </location>
</feature>
<keyword evidence="11" id="KW-0325">Glycoprotein</keyword>
<keyword evidence="3" id="KW-0109">Calcium transport</keyword>
<keyword evidence="17" id="KW-1185">Reference proteome</keyword>
<keyword evidence="6" id="KW-0106">Calcium</keyword>
<comment type="subcellular location">
    <subcellularLocation>
        <location evidence="1">Membrane</location>
        <topology evidence="1">Multi-pass membrane protein</topology>
    </subcellularLocation>
</comment>
<keyword evidence="8 14" id="KW-1133">Transmembrane helix</keyword>
<feature type="transmembrane region" description="Helical" evidence="14">
    <location>
        <begin position="1204"/>
        <end position="1228"/>
    </location>
</feature>
<dbReference type="OMA" id="HELICAK"/>
<feature type="transmembrane region" description="Helical" evidence="14">
    <location>
        <begin position="1743"/>
        <end position="1764"/>
    </location>
</feature>
<dbReference type="FunFam" id="1.10.287.70:FF:000282">
    <property type="entry name" value="Calcium channel subunit Cch1"/>
    <property type="match status" value="1"/>
</dbReference>
<keyword evidence="2" id="KW-0813">Transport</keyword>
<evidence type="ECO:0000256" key="2">
    <source>
        <dbReference type="ARBA" id="ARBA00022448"/>
    </source>
</evidence>
<feature type="domain" description="Ion transport" evidence="15">
    <location>
        <begin position="874"/>
        <end position="1096"/>
    </location>
</feature>
<evidence type="ECO:0000256" key="10">
    <source>
        <dbReference type="ARBA" id="ARBA00023136"/>
    </source>
</evidence>